<evidence type="ECO:0000313" key="2">
    <source>
        <dbReference type="Proteomes" id="UP000765509"/>
    </source>
</evidence>
<comment type="caution">
    <text evidence="1">The sequence shown here is derived from an EMBL/GenBank/DDBJ whole genome shotgun (WGS) entry which is preliminary data.</text>
</comment>
<name>A0A9Q3KVB0_9BASI</name>
<proteinExistence type="predicted"/>
<accession>A0A9Q3KVB0</accession>
<dbReference type="OrthoDB" id="3068303at2759"/>
<reference evidence="1" key="1">
    <citation type="submission" date="2021-03" db="EMBL/GenBank/DDBJ databases">
        <title>Draft genome sequence of rust myrtle Austropuccinia psidii MF-1, a brazilian biotype.</title>
        <authorList>
            <person name="Quecine M.C."/>
            <person name="Pachon D.M.R."/>
            <person name="Bonatelli M.L."/>
            <person name="Correr F.H."/>
            <person name="Franceschini L.M."/>
            <person name="Leite T.F."/>
            <person name="Margarido G.R.A."/>
            <person name="Almeida C.A."/>
            <person name="Ferrarezi J.A."/>
            <person name="Labate C.A."/>
        </authorList>
    </citation>
    <scope>NUCLEOTIDE SEQUENCE</scope>
    <source>
        <strain evidence="1">MF-1</strain>
    </source>
</reference>
<organism evidence="1 2">
    <name type="scientific">Austropuccinia psidii MF-1</name>
    <dbReference type="NCBI Taxonomy" id="1389203"/>
    <lineage>
        <taxon>Eukaryota</taxon>
        <taxon>Fungi</taxon>
        <taxon>Dikarya</taxon>
        <taxon>Basidiomycota</taxon>
        <taxon>Pucciniomycotina</taxon>
        <taxon>Pucciniomycetes</taxon>
        <taxon>Pucciniales</taxon>
        <taxon>Sphaerophragmiaceae</taxon>
        <taxon>Austropuccinia</taxon>
    </lineage>
</organism>
<protein>
    <submittedName>
        <fullName evidence="1">Uncharacterized protein</fullName>
    </submittedName>
</protein>
<dbReference type="Proteomes" id="UP000765509">
    <property type="component" value="Unassembled WGS sequence"/>
</dbReference>
<keyword evidence="2" id="KW-1185">Reference proteome</keyword>
<dbReference type="EMBL" id="AVOT02125188">
    <property type="protein sequence ID" value="MBW0586856.1"/>
    <property type="molecule type" value="Genomic_DNA"/>
</dbReference>
<evidence type="ECO:0000313" key="1">
    <source>
        <dbReference type="EMBL" id="MBW0586856.1"/>
    </source>
</evidence>
<gene>
    <name evidence="1" type="ORF">O181_126571</name>
</gene>
<dbReference type="AlphaFoldDB" id="A0A9Q3KVB0"/>
<sequence>MKGDIIEILFQYREAYSSDNEKLGAIKGHEVDIILNMARHYPSLSRSPAYTASPRAREALKAHINEMMKLGVLRKLDTVRN</sequence>